<proteinExistence type="inferred from homology"/>
<dbReference type="FunCoup" id="A0A1Y2FHN6">
    <property type="interactions" value="20"/>
</dbReference>
<dbReference type="GO" id="GO:0051879">
    <property type="term" value="F:Hsp90 protein binding"/>
    <property type="evidence" value="ECO:0007669"/>
    <property type="project" value="TreeGrafter"/>
</dbReference>
<dbReference type="InParanoid" id="A0A1Y2FHN6"/>
<gene>
    <name evidence="3" type="ORF">BCR35DRAFT_303300</name>
</gene>
<reference evidence="3 4" key="1">
    <citation type="submission" date="2016-07" db="EMBL/GenBank/DDBJ databases">
        <title>Pervasive Adenine N6-methylation of Active Genes in Fungi.</title>
        <authorList>
            <consortium name="DOE Joint Genome Institute"/>
            <person name="Mondo S.J."/>
            <person name="Dannebaum R.O."/>
            <person name="Kuo R.C."/>
            <person name="Labutti K."/>
            <person name="Haridas S."/>
            <person name="Kuo A."/>
            <person name="Salamov A."/>
            <person name="Ahrendt S.R."/>
            <person name="Lipzen A."/>
            <person name="Sullivan W."/>
            <person name="Andreopoulos W.B."/>
            <person name="Clum A."/>
            <person name="Lindquist E."/>
            <person name="Daum C."/>
            <person name="Ramamoorthy G.K."/>
            <person name="Gryganskyi A."/>
            <person name="Culley D."/>
            <person name="Magnuson J.K."/>
            <person name="James T.Y."/>
            <person name="O'Malley M.A."/>
            <person name="Stajich J.E."/>
            <person name="Spatafora J.W."/>
            <person name="Visel A."/>
            <person name="Grigoriev I.V."/>
        </authorList>
    </citation>
    <scope>NUCLEOTIDE SEQUENCE [LARGE SCALE GENOMIC DNA]</scope>
    <source>
        <strain evidence="3 4">62-1032</strain>
    </source>
</reference>
<accession>A0A1Y2FHN6</accession>
<dbReference type="EMBL" id="MCGR01000019">
    <property type="protein sequence ID" value="ORY83468.1"/>
    <property type="molecule type" value="Genomic_DNA"/>
</dbReference>
<dbReference type="Pfam" id="PF10193">
    <property type="entry name" value="Telomere_reg-2"/>
    <property type="match status" value="1"/>
</dbReference>
<sequence length="1050" mass="113064">MATVSPPLSTLLAEPLTSTNQLLSLIAPPLARLDLLQDQPELLERFPGPAAEGSDDASKFLKRQLGLVQKALVERVWPDWEAAVAAEEGDEVAKVVFERWFMPASFEDPKHAEVALSAYAVLSSLLSSRATPPLQRRSLELAFALLARLASAFSLKEAYVAILGQSKEKNGRSNDSQAAERWERVVKDLLSLPTKVANAWGALADRAGVPMDRPSEGIPEELDWSAYESGLSRSFADLLWSNTPFPLSETSTTALSTPLSALASSPSFLPTLLPILTPRLLPSTSFPTPTEELLHRRAHAEAWRELISELSERNLTRLLRKVLATVDQDLLRQRGDGTASLSQRIRGASFLLSELFGPLSPKEELWKVVLPIVLEEGEAWDAEQGGMARVLLSWVGADVEARVALMEAVMGVWGRADGIKGAGAGSRAFLTTTLLLAVYSLPPLHPSAVALSRSPAFLGAISAHLSLIQPTTRLLGMLVAELVSAATISPGGELTPLSFGDDMWEGSEEGKEVARRIRAVVQEKEEPVVEGWQQALRSRWEPMMKVEQTIFTPLPRSTIPTPIPVVSQPPTSRPLISVISDPDDLQPYPLPAPPSASVLSALASDDASLYSTALPSTSASTTRKRGKLRAPVYVPELVAYLKGTDPEGKKEEADGEAERVEVGLNEGESLVRRKAGWGGELAENAVDLAFALMTLQDTYDVDNFEQLKLNIMTALVAAVPTKVAPTLIEQYFFNNYSVAQRHTILTAIALGARELSGLPLPPQLAVKSAATSKVGLFPSKRLPPTLHHRFAEAETAPALPAREPDALDSLAAQLTATALSSAKEGAETTMPEASREKLLTVRRFASAKSTTAASSTSNSQPSFPTLAAEFFILPLINRFWLYLRDTAATPSRGPYSSVGGGSNAGGSASLLSPLVLSKYLSTLSLLIHAARHSHHFLLSIVPSALQLVLALRSTVLEETDSKVLETEMELLLVVFDAVVAFDGGESLMGRSVEGGNELVGLVKEWAEETFELEEARSKGGAGMGRAGRASAGVLLRIEEVLGRYRGKLGW</sequence>
<dbReference type="InterPro" id="IPR051970">
    <property type="entry name" value="TEL2_Regulation"/>
</dbReference>
<evidence type="ECO:0000313" key="3">
    <source>
        <dbReference type="EMBL" id="ORY83468.1"/>
    </source>
</evidence>
<name>A0A1Y2FHN6_9BASI</name>
<dbReference type="PANTHER" id="PTHR15830:SF10">
    <property type="entry name" value="TELOMERE LENGTH REGULATION PROTEIN TEL2 HOMOLOG"/>
    <property type="match status" value="1"/>
</dbReference>
<protein>
    <submittedName>
        <fullName evidence="3">Telomere length regulation protein-domain-containing protein</fullName>
    </submittedName>
</protein>
<evidence type="ECO:0000256" key="1">
    <source>
        <dbReference type="ARBA" id="ARBA00006133"/>
    </source>
</evidence>
<keyword evidence="4" id="KW-1185">Reference proteome</keyword>
<dbReference type="OrthoDB" id="10254187at2759"/>
<dbReference type="InterPro" id="IPR038528">
    <property type="entry name" value="TEL2_C_sf"/>
</dbReference>
<dbReference type="AlphaFoldDB" id="A0A1Y2FHN6"/>
<comment type="similarity">
    <text evidence="1">Belongs to the TEL2 family.</text>
</comment>
<feature type="domain" description="Telomere length regulation protein conserved" evidence="2">
    <location>
        <begin position="631"/>
        <end position="752"/>
    </location>
</feature>
<evidence type="ECO:0000313" key="4">
    <source>
        <dbReference type="Proteomes" id="UP000193467"/>
    </source>
</evidence>
<dbReference type="PANTHER" id="PTHR15830">
    <property type="entry name" value="TELOMERE LENGTH REGULATION PROTEIN TEL2 FAMILY MEMBER"/>
    <property type="match status" value="1"/>
</dbReference>
<comment type="caution">
    <text evidence="3">The sequence shown here is derived from an EMBL/GenBank/DDBJ whole genome shotgun (WGS) entry which is preliminary data.</text>
</comment>
<dbReference type="InterPro" id="IPR019337">
    <property type="entry name" value="Telomere_length_regulation_dom"/>
</dbReference>
<dbReference type="Gene3D" id="1.25.40.720">
    <property type="entry name" value="Telomere length regulation protein 2, C-terminal domain"/>
    <property type="match status" value="1"/>
</dbReference>
<dbReference type="GO" id="GO:0005829">
    <property type="term" value="C:cytosol"/>
    <property type="evidence" value="ECO:0007669"/>
    <property type="project" value="TreeGrafter"/>
</dbReference>
<dbReference type="GO" id="GO:0042162">
    <property type="term" value="F:telomeric DNA binding"/>
    <property type="evidence" value="ECO:0007669"/>
    <property type="project" value="TreeGrafter"/>
</dbReference>
<dbReference type="GO" id="GO:0051083">
    <property type="term" value="P:'de novo' cotranslational protein folding"/>
    <property type="evidence" value="ECO:0007669"/>
    <property type="project" value="TreeGrafter"/>
</dbReference>
<dbReference type="Proteomes" id="UP000193467">
    <property type="component" value="Unassembled WGS sequence"/>
</dbReference>
<organism evidence="3 4">
    <name type="scientific">Leucosporidium creatinivorum</name>
    <dbReference type="NCBI Taxonomy" id="106004"/>
    <lineage>
        <taxon>Eukaryota</taxon>
        <taxon>Fungi</taxon>
        <taxon>Dikarya</taxon>
        <taxon>Basidiomycota</taxon>
        <taxon>Pucciniomycotina</taxon>
        <taxon>Microbotryomycetes</taxon>
        <taxon>Leucosporidiales</taxon>
        <taxon>Leucosporidium</taxon>
    </lineage>
</organism>
<dbReference type="STRING" id="106004.A0A1Y2FHN6"/>
<evidence type="ECO:0000259" key="2">
    <source>
        <dbReference type="Pfam" id="PF10193"/>
    </source>
</evidence>